<protein>
    <submittedName>
        <fullName evidence="2">Uncharacterized protein</fullName>
    </submittedName>
</protein>
<evidence type="ECO:0000313" key="2">
    <source>
        <dbReference type="EMBL" id="VVE84405.1"/>
    </source>
</evidence>
<accession>A0A5E5BHA1</accession>
<dbReference type="AlphaFoldDB" id="A0A5E5BHA1"/>
<proteinExistence type="predicted"/>
<name>A0A5E5BHA1_9BURK</name>
<dbReference type="Proteomes" id="UP000335538">
    <property type="component" value="Unassembled WGS sequence"/>
</dbReference>
<dbReference type="EMBL" id="CABPSR010000018">
    <property type="protein sequence ID" value="VVE84405.1"/>
    <property type="molecule type" value="Genomic_DNA"/>
</dbReference>
<organism evidence="2 3">
    <name type="scientific">Pandoraea sputorum</name>
    <dbReference type="NCBI Taxonomy" id="93222"/>
    <lineage>
        <taxon>Bacteria</taxon>
        <taxon>Pseudomonadati</taxon>
        <taxon>Pseudomonadota</taxon>
        <taxon>Betaproteobacteria</taxon>
        <taxon>Burkholderiales</taxon>
        <taxon>Burkholderiaceae</taxon>
        <taxon>Pandoraea</taxon>
    </lineage>
</organism>
<feature type="region of interest" description="Disordered" evidence="1">
    <location>
        <begin position="1"/>
        <end position="24"/>
    </location>
</feature>
<reference evidence="2 3" key="1">
    <citation type="submission" date="2019-08" db="EMBL/GenBank/DDBJ databases">
        <authorList>
            <person name="Peeters C."/>
        </authorList>
    </citation>
    <scope>NUCLEOTIDE SEQUENCE [LARGE SCALE GENOMIC DNA]</scope>
    <source>
        <strain evidence="2 3">LMG 31121</strain>
    </source>
</reference>
<sequence>MEKPVDGSIDSAPLARHGSKTNITVDPLAVPEGYRASGGDLVNHPGAP</sequence>
<evidence type="ECO:0000313" key="3">
    <source>
        <dbReference type="Proteomes" id="UP000335538"/>
    </source>
</evidence>
<evidence type="ECO:0000256" key="1">
    <source>
        <dbReference type="SAM" id="MobiDB-lite"/>
    </source>
</evidence>
<gene>
    <name evidence="2" type="ORF">PSP31121_04746</name>
</gene>